<dbReference type="PANTHER" id="PTHR42699">
    <property type="match status" value="1"/>
</dbReference>
<dbReference type="FunFam" id="3.40.640.10:FF:000094">
    <property type="entry name" value="Probable cystathionine gamma-synthase"/>
    <property type="match status" value="1"/>
</dbReference>
<dbReference type="InterPro" id="IPR015422">
    <property type="entry name" value="PyrdxlP-dep_Trfase_small"/>
</dbReference>
<evidence type="ECO:0000256" key="8">
    <source>
        <dbReference type="ARBA" id="ARBA00083849"/>
    </source>
</evidence>
<evidence type="ECO:0000256" key="1">
    <source>
        <dbReference type="ARBA" id="ARBA00001933"/>
    </source>
</evidence>
<dbReference type="GO" id="GO:0019346">
    <property type="term" value="P:transsulfuration"/>
    <property type="evidence" value="ECO:0007669"/>
    <property type="project" value="InterPro"/>
</dbReference>
<dbReference type="PROSITE" id="PS51371">
    <property type="entry name" value="CBS"/>
    <property type="match status" value="1"/>
</dbReference>
<dbReference type="EMBL" id="JAACJJ010000057">
    <property type="protein sequence ID" value="KAF5310564.1"/>
    <property type="molecule type" value="Genomic_DNA"/>
</dbReference>
<dbReference type="GO" id="GO:0030170">
    <property type="term" value="F:pyridoxal phosphate binding"/>
    <property type="evidence" value="ECO:0007669"/>
    <property type="project" value="InterPro"/>
</dbReference>
<evidence type="ECO:0000259" key="10">
    <source>
        <dbReference type="PROSITE" id="PS51371"/>
    </source>
</evidence>
<evidence type="ECO:0000256" key="7">
    <source>
        <dbReference type="ARBA" id="ARBA00066530"/>
    </source>
</evidence>
<dbReference type="FunFam" id="3.90.1150.10:FF:000063">
    <property type="entry name" value="Probable cystathionine gamma-synthase"/>
    <property type="match status" value="1"/>
</dbReference>
<comment type="cofactor">
    <cofactor evidence="1">
        <name>pyridoxal 5'-phosphate</name>
        <dbReference type="ChEBI" id="CHEBI:597326"/>
    </cofactor>
</comment>
<comment type="caution">
    <text evidence="11">The sequence shown here is derived from an EMBL/GenBank/DDBJ whole genome shotgun (WGS) entry which is preliminary data.</text>
</comment>
<dbReference type="SUPFAM" id="SSF54631">
    <property type="entry name" value="CBS-domain pair"/>
    <property type="match status" value="1"/>
</dbReference>
<dbReference type="InterPro" id="IPR015424">
    <property type="entry name" value="PyrdxlP-dep_Trfase"/>
</dbReference>
<evidence type="ECO:0000256" key="3">
    <source>
        <dbReference type="ARBA" id="ARBA00022898"/>
    </source>
</evidence>
<evidence type="ECO:0000256" key="4">
    <source>
        <dbReference type="ARBA" id="ARBA00051441"/>
    </source>
</evidence>
<dbReference type="InterPro" id="IPR051750">
    <property type="entry name" value="Trans-sulfuration_enzymes"/>
</dbReference>
<evidence type="ECO:0000313" key="11">
    <source>
        <dbReference type="EMBL" id="KAF5310564.1"/>
    </source>
</evidence>
<dbReference type="InterPro" id="IPR015421">
    <property type="entry name" value="PyrdxlP-dep_Trfase_major"/>
</dbReference>
<feature type="domain" description="CBS" evidence="10">
    <location>
        <begin position="232"/>
        <end position="291"/>
    </location>
</feature>
<keyword evidence="2" id="KW-0808">Transferase</keyword>
<dbReference type="Gene3D" id="3.10.580.10">
    <property type="entry name" value="CBS-domain"/>
    <property type="match status" value="2"/>
</dbReference>
<accession>A0A8H5ATF5</accession>
<dbReference type="EC" id="2.5.1.48" evidence="7"/>
<evidence type="ECO:0000256" key="2">
    <source>
        <dbReference type="ARBA" id="ARBA00022679"/>
    </source>
</evidence>
<gene>
    <name evidence="11" type="ORF">D9619_008194</name>
</gene>
<dbReference type="Pfam" id="PF00571">
    <property type="entry name" value="CBS"/>
    <property type="match status" value="1"/>
</dbReference>
<sequence>MSQSRRLSQSMTGSWMEASGFLQYGGSVDPSSEDVEEWLGAWRTTFARDLIDMRVVPVNADTSVEDACELLLTENTGCLAVRGSTASDGSTKHLAGLYSGLFDYADVNAFLTLAATQHTLLPEDLRGNQRVNDIVTAAKAGQVPVHLVSNLSDKNPIEILPYNATLVSLLEVFARGTHRTLIKSSNESEDFLGMVSDRRLLAWFNAYAKETQSFKKYLSNPIQSLSLPSLNLNDAVVSAYSSATILDSMKLMSEQGVSSVAVLEEKNGSLLSAVSVTDIGKIVVPSQSNQILTMPLHYFIGAIKDPDGSTDGVDKYPGSSVPPHTPHAISVSLPTWRDNVGYEEGEKRVVNKMVSGYPRFFIHLSIGKLATVCEQKYAVGNEKCMLFPTRKIAEYCRSFIQRRSTDLGAPVTARLVQLVICPEDTQNDGSPAPESRGSCAELHIALLPETSFPIAREFWQHTGLGISSRFAERCLSLLPKSSPVIEQAPSPAVKALGRRYAAVKTPAVKQSNGDPAQAFDEANPDLVYLEERYGRNLPQHAAAMAKRVLRSRVAGILVKDNGPSLAQQELVDGPSVRGIASVTADEVYLYPTGMSAIWSAHSLALSVLPPAKSVCFGFPYTDTLKILQKWGPGCHFLGFGVDSDIDELEKILAVETEREPTKPPIVALFTEFPSNPLLRSANMPRLRALADKYDFLIVVDETIGNFVNVEVLPYADILVSSLTKVFSGASNVMGGSLILNPQGRHYAALKEYMNNNFDDVYFNEDAIFMERNSRDFKRRVRVIDANSEAVCDFLRSKSLAGGAPPSSAVIKEVFYPKYILRENYDVCRIKTPDAEDGKEGGFGGLFSLTFTSKAASEAFFDGLPCYKGPSLGTNFTLACPFTILAHYGELDWAAKYGVEAGLVRISVGMEDRETLLRSFEVALRAAENTISAA</sequence>
<evidence type="ECO:0000313" key="12">
    <source>
        <dbReference type="Proteomes" id="UP000567179"/>
    </source>
</evidence>
<dbReference type="AlphaFoldDB" id="A0A8H5ATF5"/>
<evidence type="ECO:0000256" key="9">
    <source>
        <dbReference type="PROSITE-ProRule" id="PRU00703"/>
    </source>
</evidence>
<comment type="catalytic activity">
    <reaction evidence="4">
        <text>O-succinyl-L-homoserine + L-cysteine = L,L-cystathionine + succinate + H(+)</text>
        <dbReference type="Rhea" id="RHEA:20397"/>
        <dbReference type="ChEBI" id="CHEBI:15378"/>
        <dbReference type="ChEBI" id="CHEBI:30031"/>
        <dbReference type="ChEBI" id="CHEBI:35235"/>
        <dbReference type="ChEBI" id="CHEBI:57661"/>
        <dbReference type="ChEBI" id="CHEBI:58161"/>
        <dbReference type="EC" id="2.5.1.48"/>
    </reaction>
</comment>
<evidence type="ECO:0000256" key="5">
    <source>
        <dbReference type="ARBA" id="ARBA00058439"/>
    </source>
</evidence>
<dbReference type="SUPFAM" id="SSF53383">
    <property type="entry name" value="PLP-dependent transferases"/>
    <property type="match status" value="1"/>
</dbReference>
<protein>
    <recommendedName>
        <fullName evidence="7">cystathionine gamma-synthase</fullName>
        <ecNumber evidence="7">2.5.1.48</ecNumber>
    </recommendedName>
    <alternativeName>
        <fullName evidence="8">O-succinylhomoserine (thiol)-lyase</fullName>
    </alternativeName>
</protein>
<reference evidence="11 12" key="1">
    <citation type="journal article" date="2020" name="ISME J.">
        <title>Uncovering the hidden diversity of litter-decomposition mechanisms in mushroom-forming fungi.</title>
        <authorList>
            <person name="Floudas D."/>
            <person name="Bentzer J."/>
            <person name="Ahren D."/>
            <person name="Johansson T."/>
            <person name="Persson P."/>
            <person name="Tunlid A."/>
        </authorList>
    </citation>
    <scope>NUCLEOTIDE SEQUENCE [LARGE SCALE GENOMIC DNA]</scope>
    <source>
        <strain evidence="11 12">CBS 101986</strain>
    </source>
</reference>
<keyword evidence="12" id="KW-1185">Reference proteome</keyword>
<organism evidence="11 12">
    <name type="scientific">Psilocybe cf. subviscida</name>
    <dbReference type="NCBI Taxonomy" id="2480587"/>
    <lineage>
        <taxon>Eukaryota</taxon>
        <taxon>Fungi</taxon>
        <taxon>Dikarya</taxon>
        <taxon>Basidiomycota</taxon>
        <taxon>Agaricomycotina</taxon>
        <taxon>Agaricomycetes</taxon>
        <taxon>Agaricomycetidae</taxon>
        <taxon>Agaricales</taxon>
        <taxon>Agaricineae</taxon>
        <taxon>Strophariaceae</taxon>
        <taxon>Psilocybe</taxon>
    </lineage>
</organism>
<dbReference type="InterPro" id="IPR000277">
    <property type="entry name" value="Cys/Met-Metab_PyrdxlP-dep_enz"/>
</dbReference>
<keyword evidence="3" id="KW-0663">Pyridoxal phosphate</keyword>
<name>A0A8H5ATF5_9AGAR</name>
<dbReference type="PANTHER" id="PTHR42699:SF1">
    <property type="entry name" value="CYSTATHIONINE GAMMA-SYNTHASE-RELATED"/>
    <property type="match status" value="1"/>
</dbReference>
<dbReference type="Pfam" id="PF01053">
    <property type="entry name" value="Cys_Met_Meta_PP"/>
    <property type="match status" value="1"/>
</dbReference>
<dbReference type="InterPro" id="IPR000644">
    <property type="entry name" value="CBS_dom"/>
</dbReference>
<comment type="function">
    <text evidence="5">Catalyzes the formation of L-cystathionine from O-succinyl-L-homoserine (OSHS) and L-cysteine, via a gamma-replacement reaction. In the absence of thiol, catalyzes gamma-elimination to form 2-oxobutanoate, succinate and ammonia.</text>
</comment>
<dbReference type="SMART" id="SM00116">
    <property type="entry name" value="CBS"/>
    <property type="match status" value="2"/>
</dbReference>
<dbReference type="InterPro" id="IPR046342">
    <property type="entry name" value="CBS_dom_sf"/>
</dbReference>
<dbReference type="Proteomes" id="UP000567179">
    <property type="component" value="Unassembled WGS sequence"/>
</dbReference>
<dbReference type="GO" id="GO:0003962">
    <property type="term" value="F:cystathionine gamma-synthase activity"/>
    <property type="evidence" value="ECO:0007669"/>
    <property type="project" value="UniProtKB-EC"/>
</dbReference>
<evidence type="ECO:0000256" key="6">
    <source>
        <dbReference type="ARBA" id="ARBA00060510"/>
    </source>
</evidence>
<comment type="pathway">
    <text evidence="6">Amino-acid biosynthesis; L-methionine biosynthesis via de novo pathway; L-cystathionine from O-succinyl-L-homoserine: step 1/1.</text>
</comment>
<dbReference type="Gene3D" id="3.40.640.10">
    <property type="entry name" value="Type I PLP-dependent aspartate aminotransferase-like (Major domain)"/>
    <property type="match status" value="1"/>
</dbReference>
<dbReference type="Gene3D" id="3.90.1150.10">
    <property type="entry name" value="Aspartate Aminotransferase, domain 1"/>
    <property type="match status" value="1"/>
</dbReference>
<dbReference type="OrthoDB" id="10047078at2759"/>
<proteinExistence type="predicted"/>
<keyword evidence="9" id="KW-0129">CBS domain</keyword>